<gene>
    <name evidence="2" type="ORF">GIS00_08500</name>
</gene>
<organism evidence="2 3">
    <name type="scientific">Nakamurella alba</name>
    <dbReference type="NCBI Taxonomy" id="2665158"/>
    <lineage>
        <taxon>Bacteria</taxon>
        <taxon>Bacillati</taxon>
        <taxon>Actinomycetota</taxon>
        <taxon>Actinomycetes</taxon>
        <taxon>Nakamurellales</taxon>
        <taxon>Nakamurellaceae</taxon>
        <taxon>Nakamurella</taxon>
    </lineage>
</organism>
<dbReference type="AlphaFoldDB" id="A0A7K1FIP1"/>
<dbReference type="Gene3D" id="3.90.330.10">
    <property type="entry name" value="Nitrile hydratase alpha /Thiocyanate hydrolase gamma"/>
    <property type="match status" value="1"/>
</dbReference>
<dbReference type="InterPro" id="IPR036648">
    <property type="entry name" value="CN_Hdrase_a/SCN_Hdrase_g_sf"/>
</dbReference>
<evidence type="ECO:0000313" key="2">
    <source>
        <dbReference type="EMBL" id="MTD13982.1"/>
    </source>
</evidence>
<keyword evidence="1" id="KW-0812">Transmembrane</keyword>
<name>A0A7K1FIP1_9ACTN</name>
<sequence>MTTTESLAVSAEAVLQELYSRSAVDPEFRASLIADPHAVLAAAGIEVPADLEIDVVESTPEHIVLTVPPLLEDMELTDDQLAAADGGVGPFLILGFVIAGGGSAFGLGRWLG</sequence>
<dbReference type="InterPro" id="IPR022513">
    <property type="entry name" value="TOMM_pelo"/>
</dbReference>
<dbReference type="SUPFAM" id="SSF56209">
    <property type="entry name" value="Nitrile hydratase alpha chain"/>
    <property type="match status" value="1"/>
</dbReference>
<evidence type="ECO:0000313" key="3">
    <source>
        <dbReference type="Proteomes" id="UP000460221"/>
    </source>
</evidence>
<feature type="transmembrane region" description="Helical" evidence="1">
    <location>
        <begin position="91"/>
        <end position="111"/>
    </location>
</feature>
<proteinExistence type="predicted"/>
<dbReference type="Proteomes" id="UP000460221">
    <property type="component" value="Unassembled WGS sequence"/>
</dbReference>
<reference evidence="2 3" key="1">
    <citation type="submission" date="2019-11" db="EMBL/GenBank/DDBJ databases">
        <authorList>
            <person name="Jiang L.-Q."/>
        </authorList>
    </citation>
    <scope>NUCLEOTIDE SEQUENCE [LARGE SCALE GENOMIC DNA]</scope>
    <source>
        <strain evidence="2 3">YIM 132087</strain>
    </source>
</reference>
<dbReference type="NCBIfam" id="TIGR03793">
    <property type="entry name" value="leader_NHLP"/>
    <property type="match status" value="1"/>
</dbReference>
<dbReference type="GO" id="GO:0003824">
    <property type="term" value="F:catalytic activity"/>
    <property type="evidence" value="ECO:0007669"/>
    <property type="project" value="InterPro"/>
</dbReference>
<evidence type="ECO:0000256" key="1">
    <source>
        <dbReference type="SAM" id="Phobius"/>
    </source>
</evidence>
<accession>A0A7K1FIP1</accession>
<dbReference type="GO" id="GO:0046914">
    <property type="term" value="F:transition metal ion binding"/>
    <property type="evidence" value="ECO:0007669"/>
    <property type="project" value="InterPro"/>
</dbReference>
<dbReference type="EMBL" id="WLYK01000001">
    <property type="protein sequence ID" value="MTD13982.1"/>
    <property type="molecule type" value="Genomic_DNA"/>
</dbReference>
<keyword evidence="3" id="KW-1185">Reference proteome</keyword>
<comment type="caution">
    <text evidence="2">The sequence shown here is derived from an EMBL/GenBank/DDBJ whole genome shotgun (WGS) entry which is preliminary data.</text>
</comment>
<dbReference type="RefSeq" id="WP_154767706.1">
    <property type="nucleotide sequence ID" value="NZ_WLYK01000001.1"/>
</dbReference>
<keyword evidence="1" id="KW-1133">Transmembrane helix</keyword>
<protein>
    <submittedName>
        <fullName evidence="2">NHLP leader peptide family natural product</fullName>
    </submittedName>
</protein>
<keyword evidence="1" id="KW-0472">Membrane</keyword>